<dbReference type="AlphaFoldDB" id="A0A7D3ZHV8"/>
<keyword evidence="2" id="KW-0067">ATP-binding</keyword>
<protein>
    <submittedName>
        <fullName evidence="2">Multidrug ABC transporter ATP-binding protein</fullName>
    </submittedName>
</protein>
<reference evidence="2 3" key="1">
    <citation type="submission" date="2020-05" db="EMBL/GenBank/DDBJ databases">
        <title>Actinomadura verrucosospora NRRL-B18236 (PFL_A860) Genome sequencing and assembly.</title>
        <authorList>
            <person name="Samborskyy M."/>
        </authorList>
    </citation>
    <scope>NUCLEOTIDE SEQUENCE [LARGE SCALE GENOMIC DNA]</scope>
    <source>
        <strain evidence="2 3">NRRL:B18236</strain>
    </source>
</reference>
<gene>
    <name evidence="2" type="ORF">ACTIVE_1637</name>
</gene>
<accession>A0A7D3ZHV8</accession>
<organism evidence="2 3">
    <name type="scientific">Actinomadura verrucosospora</name>
    <dbReference type="NCBI Taxonomy" id="46165"/>
    <lineage>
        <taxon>Bacteria</taxon>
        <taxon>Bacillati</taxon>
        <taxon>Actinomycetota</taxon>
        <taxon>Actinomycetes</taxon>
        <taxon>Streptosporangiales</taxon>
        <taxon>Thermomonosporaceae</taxon>
        <taxon>Actinomadura</taxon>
    </lineage>
</organism>
<dbReference type="EMBL" id="CP053892">
    <property type="protein sequence ID" value="QKG20001.1"/>
    <property type="molecule type" value="Genomic_DNA"/>
</dbReference>
<feature type="region of interest" description="Disordered" evidence="1">
    <location>
        <begin position="138"/>
        <end position="163"/>
    </location>
</feature>
<dbReference type="Proteomes" id="UP000501240">
    <property type="component" value="Chromosome"/>
</dbReference>
<keyword evidence="2" id="KW-0547">Nucleotide-binding</keyword>
<keyword evidence="3" id="KW-1185">Reference proteome</keyword>
<evidence type="ECO:0000256" key="1">
    <source>
        <dbReference type="SAM" id="MobiDB-lite"/>
    </source>
</evidence>
<dbReference type="GO" id="GO:0005524">
    <property type="term" value="F:ATP binding"/>
    <property type="evidence" value="ECO:0007669"/>
    <property type="project" value="UniProtKB-KW"/>
</dbReference>
<evidence type="ECO:0000313" key="2">
    <source>
        <dbReference type="EMBL" id="QKG20001.1"/>
    </source>
</evidence>
<proteinExistence type="predicted"/>
<feature type="compositionally biased region" description="Basic and acidic residues" evidence="1">
    <location>
        <begin position="152"/>
        <end position="163"/>
    </location>
</feature>
<name>A0A7D3ZHV8_ACTVE</name>
<evidence type="ECO:0000313" key="3">
    <source>
        <dbReference type="Proteomes" id="UP000501240"/>
    </source>
</evidence>
<sequence length="163" mass="16651">MPHQDLGGAVGGAGRRRLVQAAVLGDGVTVGGAKGREAAGRLAPGPQPVERLQQDGVVAPLQQGAVKDPMGLGPSVAAVLAFLRQVRGSAGETVLAARTRASQSTSPRSTDMRSTTVRLTPCRSAKSCGLRAVPGACSPVHDRVPQPGVDLLGEHLLPDEAEE</sequence>